<gene>
    <name evidence="6" type="ORF">AMS68_001628</name>
</gene>
<dbReference type="SUPFAM" id="SSF53474">
    <property type="entry name" value="alpha/beta-Hydrolases"/>
    <property type="match status" value="1"/>
</dbReference>
<name>A0A6H0XN84_9PEZI</name>
<evidence type="ECO:0000313" key="7">
    <source>
        <dbReference type="Proteomes" id="UP000503462"/>
    </source>
</evidence>
<keyword evidence="4" id="KW-0812">Transmembrane</keyword>
<evidence type="ECO:0000256" key="3">
    <source>
        <dbReference type="SAM" id="MobiDB-lite"/>
    </source>
</evidence>
<keyword evidence="1" id="KW-0378">Hydrolase</keyword>
<dbReference type="GO" id="GO:0052689">
    <property type="term" value="F:carboxylic ester hydrolase activity"/>
    <property type="evidence" value="ECO:0007669"/>
    <property type="project" value="UniProtKB-ARBA"/>
</dbReference>
<dbReference type="Gene3D" id="3.40.50.1820">
    <property type="entry name" value="alpha/beta hydrolase"/>
    <property type="match status" value="1"/>
</dbReference>
<evidence type="ECO:0000256" key="2">
    <source>
        <dbReference type="ARBA" id="ARBA00023157"/>
    </source>
</evidence>
<accession>A0A6H0XN84</accession>
<dbReference type="PANTHER" id="PTHR33630">
    <property type="entry name" value="CUTINASE RV1984C-RELATED-RELATED"/>
    <property type="match status" value="1"/>
</dbReference>
<dbReference type="AlphaFoldDB" id="A0A6H0XN84"/>
<evidence type="ECO:0000256" key="1">
    <source>
        <dbReference type="ARBA" id="ARBA00022801"/>
    </source>
</evidence>
<dbReference type="EMBL" id="CP051139">
    <property type="protein sequence ID" value="QIW96110.1"/>
    <property type="molecule type" value="Genomic_DNA"/>
</dbReference>
<evidence type="ECO:0000313" key="6">
    <source>
        <dbReference type="EMBL" id="QIW96110.1"/>
    </source>
</evidence>
<keyword evidence="2" id="KW-1015">Disulfide bond</keyword>
<sequence length="340" mass="34079">MFSKAVSALAALALLRTASAQSSSSTYSADLSTSTACPSKGGVHIIVARGSLEAPPYGVQVATKDKILAMIPGSTADGTIGYPDTLTDYINSETSGAIIARGLITDYVSRCPGQPLVLTGYSQGAHILGDALIGQANIAFPPNASVDGALPDSTLAQVAALVFLGDPSFVLNETFLVGNATKNGVFPRNNSALFDNTGLSSRAQTYCDYDDEFCANGASLAVHVSYLPRVSDSIVDFVVKSVAAWYAANPSTGSSSSVSSGAVSARASASQVSACRSVASKTGVRTASATVSRVTQSATPSSTTSPSTAVSTGAASSFAMGMTVAAGAGAAVAGLFAALL</sequence>
<keyword evidence="5" id="KW-0732">Signal</keyword>
<feature type="compositionally biased region" description="Low complexity" evidence="3">
    <location>
        <begin position="297"/>
        <end position="309"/>
    </location>
</feature>
<evidence type="ECO:0008006" key="8">
    <source>
        <dbReference type="Google" id="ProtNLM"/>
    </source>
</evidence>
<proteinExistence type="predicted"/>
<keyword evidence="4" id="KW-1133">Transmembrane helix</keyword>
<reference evidence="6 7" key="1">
    <citation type="journal article" date="2016" name="Sci. Rep.">
        <title>Peltaster fructicola genome reveals evolution from an invasive phytopathogen to an ectophytic parasite.</title>
        <authorList>
            <person name="Xu C."/>
            <person name="Chen H."/>
            <person name="Gleason M.L."/>
            <person name="Xu J.R."/>
            <person name="Liu H."/>
            <person name="Zhang R."/>
            <person name="Sun G."/>
        </authorList>
    </citation>
    <scope>NUCLEOTIDE SEQUENCE [LARGE SCALE GENOMIC DNA]</scope>
    <source>
        <strain evidence="6 7">LNHT1506</strain>
    </source>
</reference>
<protein>
    <recommendedName>
        <fullName evidence="8">Cutinase</fullName>
    </recommendedName>
</protein>
<feature type="region of interest" description="Disordered" evidence="3">
    <location>
        <begin position="289"/>
        <end position="309"/>
    </location>
</feature>
<feature type="chain" id="PRO_5026031271" description="Cutinase" evidence="5">
    <location>
        <begin position="21"/>
        <end position="340"/>
    </location>
</feature>
<dbReference type="SMART" id="SM01110">
    <property type="entry name" value="Cutinase"/>
    <property type="match status" value="1"/>
</dbReference>
<keyword evidence="4" id="KW-0472">Membrane</keyword>
<dbReference type="OrthoDB" id="2586582at2759"/>
<feature type="transmembrane region" description="Helical" evidence="4">
    <location>
        <begin position="318"/>
        <end position="339"/>
    </location>
</feature>
<dbReference type="Pfam" id="PF01083">
    <property type="entry name" value="Cutinase"/>
    <property type="match status" value="1"/>
</dbReference>
<dbReference type="InterPro" id="IPR000675">
    <property type="entry name" value="Cutinase/axe"/>
</dbReference>
<dbReference type="InterPro" id="IPR029058">
    <property type="entry name" value="AB_hydrolase_fold"/>
</dbReference>
<organism evidence="6 7">
    <name type="scientific">Peltaster fructicola</name>
    <dbReference type="NCBI Taxonomy" id="286661"/>
    <lineage>
        <taxon>Eukaryota</taxon>
        <taxon>Fungi</taxon>
        <taxon>Dikarya</taxon>
        <taxon>Ascomycota</taxon>
        <taxon>Pezizomycotina</taxon>
        <taxon>Dothideomycetes</taxon>
        <taxon>Dothideomycetes incertae sedis</taxon>
        <taxon>Peltaster</taxon>
    </lineage>
</organism>
<feature type="signal peptide" evidence="5">
    <location>
        <begin position="1"/>
        <end position="20"/>
    </location>
</feature>
<keyword evidence="7" id="KW-1185">Reference proteome</keyword>
<evidence type="ECO:0000256" key="5">
    <source>
        <dbReference type="SAM" id="SignalP"/>
    </source>
</evidence>
<dbReference type="Proteomes" id="UP000503462">
    <property type="component" value="Chromosome 1"/>
</dbReference>
<dbReference type="PANTHER" id="PTHR33630:SF9">
    <property type="entry name" value="CUTINASE 4"/>
    <property type="match status" value="1"/>
</dbReference>
<evidence type="ECO:0000256" key="4">
    <source>
        <dbReference type="SAM" id="Phobius"/>
    </source>
</evidence>